<dbReference type="SUPFAM" id="SSF55298">
    <property type="entry name" value="YjgF-like"/>
    <property type="match status" value="1"/>
</dbReference>
<keyword evidence="2" id="KW-1185">Reference proteome</keyword>
<name>A4C5A4_9GAMM</name>
<dbReference type="InterPro" id="IPR035709">
    <property type="entry name" value="YoaB-like"/>
</dbReference>
<evidence type="ECO:0000313" key="2">
    <source>
        <dbReference type="Proteomes" id="UP000006201"/>
    </source>
</evidence>
<accession>A4C5A4</accession>
<dbReference type="InterPro" id="IPR006175">
    <property type="entry name" value="YjgF/YER057c/UK114"/>
</dbReference>
<sequence>MDIKRINPTPRWSDITVFNHTAYFVEVADDSTADIESQIKQVFQQTERSLASVGSDLSSLLSVTIYLTDLAHLGLFNQLWEAWLPEGKAPSRACINAQLADPSLLVEITVVAAILP</sequence>
<dbReference type="HOGENOM" id="CLU_100715_6_1_6"/>
<dbReference type="PANTHER" id="PTHR47328:SF1">
    <property type="entry name" value="RUTC FAMILY PROTEIN YOAB"/>
    <property type="match status" value="1"/>
</dbReference>
<dbReference type="STRING" id="87626.PTD2_04166"/>
<dbReference type="EMBL" id="AAOH01000001">
    <property type="protein sequence ID" value="EAR30736.1"/>
    <property type="molecule type" value="Genomic_DNA"/>
</dbReference>
<dbReference type="PANTHER" id="PTHR47328">
    <property type="match status" value="1"/>
</dbReference>
<dbReference type="eggNOG" id="COG0251">
    <property type="taxonomic scope" value="Bacteria"/>
</dbReference>
<proteinExistence type="predicted"/>
<dbReference type="Gene3D" id="3.30.1330.40">
    <property type="entry name" value="RutC-like"/>
    <property type="match status" value="1"/>
</dbReference>
<dbReference type="Pfam" id="PF01042">
    <property type="entry name" value="Ribonuc_L-PSP"/>
    <property type="match status" value="1"/>
</dbReference>
<evidence type="ECO:0000313" key="1">
    <source>
        <dbReference type="EMBL" id="EAR30736.1"/>
    </source>
</evidence>
<dbReference type="RefSeq" id="WP_009837034.1">
    <property type="nucleotide sequence ID" value="NZ_AAOH01000001.1"/>
</dbReference>
<protein>
    <submittedName>
        <fullName evidence="1">Translation initiation inhibitor</fullName>
    </submittedName>
</protein>
<dbReference type="AlphaFoldDB" id="A4C5A4"/>
<dbReference type="InterPro" id="IPR035959">
    <property type="entry name" value="RutC-like_sf"/>
</dbReference>
<dbReference type="OrthoDB" id="6899345at2"/>
<organism evidence="1 2">
    <name type="scientific">Pseudoalteromonas tunicata D2</name>
    <dbReference type="NCBI Taxonomy" id="87626"/>
    <lineage>
        <taxon>Bacteria</taxon>
        <taxon>Pseudomonadati</taxon>
        <taxon>Pseudomonadota</taxon>
        <taxon>Gammaproteobacteria</taxon>
        <taxon>Alteromonadales</taxon>
        <taxon>Pseudoalteromonadaceae</taxon>
        <taxon>Pseudoalteromonas</taxon>
    </lineage>
</organism>
<comment type="caution">
    <text evidence="1">The sequence shown here is derived from an EMBL/GenBank/DDBJ whole genome shotgun (WGS) entry which is preliminary data.</text>
</comment>
<reference evidence="1 2" key="1">
    <citation type="submission" date="2006-02" db="EMBL/GenBank/DDBJ databases">
        <authorList>
            <person name="Moran M.A."/>
            <person name="Kjelleberg S."/>
            <person name="Egan S."/>
            <person name="Saunders N."/>
            <person name="Thomas T."/>
            <person name="Ferriera S."/>
            <person name="Johnson J."/>
            <person name="Kravitz S."/>
            <person name="Halpern A."/>
            <person name="Remington K."/>
            <person name="Beeson K."/>
            <person name="Tran B."/>
            <person name="Rogers Y.-H."/>
            <person name="Friedman R."/>
            <person name="Venter J.C."/>
        </authorList>
    </citation>
    <scope>NUCLEOTIDE SEQUENCE [LARGE SCALE GENOMIC DNA]</scope>
    <source>
        <strain evidence="1 2">D2</strain>
    </source>
</reference>
<dbReference type="CDD" id="cd06150">
    <property type="entry name" value="YjgF_YER057c_UK114_like_2"/>
    <property type="match status" value="1"/>
</dbReference>
<dbReference type="Proteomes" id="UP000006201">
    <property type="component" value="Unassembled WGS sequence"/>
</dbReference>
<gene>
    <name evidence="1" type="ORF">PTD2_04166</name>
</gene>